<dbReference type="InterPro" id="IPR001610">
    <property type="entry name" value="PAC"/>
</dbReference>
<evidence type="ECO:0000259" key="17">
    <source>
        <dbReference type="PROSITE" id="PS50110"/>
    </source>
</evidence>
<accession>A0A059ECH5</accession>
<feature type="domain" description="PAC" evidence="18">
    <location>
        <begin position="529"/>
        <end position="581"/>
    </location>
</feature>
<dbReference type="Pfam" id="PF02518">
    <property type="entry name" value="HATPase_c"/>
    <property type="match status" value="1"/>
</dbReference>
<evidence type="ECO:0000313" key="20">
    <source>
        <dbReference type="EMBL" id="KCZ65348.1"/>
    </source>
</evidence>
<dbReference type="OrthoDB" id="9774458at2"/>
<keyword evidence="9 15" id="KW-1133">Transmembrane helix</keyword>
<evidence type="ECO:0000256" key="7">
    <source>
        <dbReference type="ARBA" id="ARBA00022741"/>
    </source>
</evidence>
<dbReference type="SUPFAM" id="SSF47384">
    <property type="entry name" value="Homodimeric domain of signal transducing histidine kinase"/>
    <property type="match status" value="1"/>
</dbReference>
<keyword evidence="14" id="KW-0175">Coiled coil</keyword>
<comment type="subcellular location">
    <subcellularLocation>
        <location evidence="2">Cell membrane</location>
        <topology evidence="2">Multi-pass membrane protein</topology>
    </subcellularLocation>
</comment>
<comment type="catalytic activity">
    <reaction evidence="1">
        <text>ATP + protein L-histidine = ADP + protein N-phospho-L-histidine.</text>
        <dbReference type="EC" id="2.7.13.3"/>
    </reaction>
</comment>
<dbReference type="GO" id="GO:0005886">
    <property type="term" value="C:plasma membrane"/>
    <property type="evidence" value="ECO:0007669"/>
    <property type="project" value="UniProtKB-SubCell"/>
</dbReference>
<dbReference type="Gene3D" id="3.30.450.20">
    <property type="entry name" value="PAS domain"/>
    <property type="match status" value="2"/>
</dbReference>
<dbReference type="CDD" id="cd17546">
    <property type="entry name" value="REC_hyHK_CKI1_RcsC-like"/>
    <property type="match status" value="1"/>
</dbReference>
<protein>
    <recommendedName>
        <fullName evidence="3">histidine kinase</fullName>
        <ecNumber evidence="3">2.7.13.3</ecNumber>
    </recommendedName>
</protein>
<dbReference type="InterPro" id="IPR013655">
    <property type="entry name" value="PAS_fold_3"/>
</dbReference>
<dbReference type="InterPro" id="IPR001789">
    <property type="entry name" value="Sig_transdc_resp-reg_receiver"/>
</dbReference>
<dbReference type="InterPro" id="IPR000014">
    <property type="entry name" value="PAS"/>
</dbReference>
<dbReference type="GO" id="GO:0005524">
    <property type="term" value="F:ATP binding"/>
    <property type="evidence" value="ECO:0007669"/>
    <property type="project" value="UniProtKB-KW"/>
</dbReference>
<keyword evidence="8" id="KW-0067">ATP-binding</keyword>
<dbReference type="InterPro" id="IPR035965">
    <property type="entry name" value="PAS-like_dom_sf"/>
</dbReference>
<gene>
    <name evidence="20" type="ORF">HY36_02880</name>
</gene>
<evidence type="ECO:0000259" key="18">
    <source>
        <dbReference type="PROSITE" id="PS50113"/>
    </source>
</evidence>
<dbReference type="InterPro" id="IPR011006">
    <property type="entry name" value="CheY-like_superfamily"/>
</dbReference>
<feature type="coiled-coil region" evidence="14">
    <location>
        <begin position="572"/>
        <end position="599"/>
    </location>
</feature>
<comment type="caution">
    <text evidence="20">The sequence shown here is derived from an EMBL/GenBank/DDBJ whole genome shotgun (WGS) entry which is preliminary data.</text>
</comment>
<dbReference type="SMART" id="SM00086">
    <property type="entry name" value="PAC"/>
    <property type="match status" value="2"/>
</dbReference>
<dbReference type="PATRIC" id="fig|1280948.3.peg.570"/>
<evidence type="ECO:0000256" key="11">
    <source>
        <dbReference type="ARBA" id="ARBA00023136"/>
    </source>
</evidence>
<evidence type="ECO:0000256" key="1">
    <source>
        <dbReference type="ARBA" id="ARBA00000085"/>
    </source>
</evidence>
<dbReference type="Proteomes" id="UP000024547">
    <property type="component" value="Unassembled WGS sequence"/>
</dbReference>
<dbReference type="Pfam" id="PF08447">
    <property type="entry name" value="PAS_3"/>
    <property type="match status" value="2"/>
</dbReference>
<dbReference type="InterPro" id="IPR008207">
    <property type="entry name" value="Sig_transdc_His_kin_Hpt_dom"/>
</dbReference>
<dbReference type="SMART" id="SM00073">
    <property type="entry name" value="HPT"/>
    <property type="match status" value="1"/>
</dbReference>
<dbReference type="Pfam" id="PF01627">
    <property type="entry name" value="Hpt"/>
    <property type="match status" value="1"/>
</dbReference>
<evidence type="ECO:0000313" key="21">
    <source>
        <dbReference type="Proteomes" id="UP000024547"/>
    </source>
</evidence>
<dbReference type="STRING" id="1280948.HY36_02880"/>
<feature type="transmembrane region" description="Helical" evidence="15">
    <location>
        <begin position="74"/>
        <end position="93"/>
    </location>
</feature>
<feature type="transmembrane region" description="Helical" evidence="15">
    <location>
        <begin position="166"/>
        <end position="187"/>
    </location>
</feature>
<evidence type="ECO:0000256" key="14">
    <source>
        <dbReference type="SAM" id="Coils"/>
    </source>
</evidence>
<feature type="domain" description="Response regulatory" evidence="17">
    <location>
        <begin position="834"/>
        <end position="952"/>
    </location>
</feature>
<dbReference type="SUPFAM" id="SSF55874">
    <property type="entry name" value="ATPase domain of HSP90 chaperone/DNA topoisomerase II/histidine kinase"/>
    <property type="match status" value="1"/>
</dbReference>
<dbReference type="SUPFAM" id="SSF47226">
    <property type="entry name" value="Histidine-containing phosphotransfer domain, HPT domain"/>
    <property type="match status" value="1"/>
</dbReference>
<dbReference type="Pfam" id="PF00512">
    <property type="entry name" value="HisKA"/>
    <property type="match status" value="1"/>
</dbReference>
<feature type="transmembrane region" description="Helical" evidence="15">
    <location>
        <begin position="129"/>
        <end position="154"/>
    </location>
</feature>
<keyword evidence="10" id="KW-0902">Two-component regulatory system</keyword>
<dbReference type="Gene3D" id="1.10.287.130">
    <property type="match status" value="1"/>
</dbReference>
<dbReference type="eggNOG" id="COG2205">
    <property type="taxonomic scope" value="Bacteria"/>
</dbReference>
<dbReference type="CDD" id="cd16922">
    <property type="entry name" value="HATPase_EvgS-ArcB-TorS-like"/>
    <property type="match status" value="1"/>
</dbReference>
<evidence type="ECO:0000259" key="19">
    <source>
        <dbReference type="PROSITE" id="PS50894"/>
    </source>
</evidence>
<feature type="transmembrane region" description="Helical" evidence="15">
    <location>
        <begin position="21"/>
        <end position="43"/>
    </location>
</feature>
<dbReference type="EC" id="2.7.13.3" evidence="3"/>
<dbReference type="InterPro" id="IPR036097">
    <property type="entry name" value="HisK_dim/P_sf"/>
</dbReference>
<dbReference type="SMART" id="SM00448">
    <property type="entry name" value="REC"/>
    <property type="match status" value="1"/>
</dbReference>
<dbReference type="PROSITE" id="PS50894">
    <property type="entry name" value="HPT"/>
    <property type="match status" value="1"/>
</dbReference>
<dbReference type="PANTHER" id="PTHR45339:SF1">
    <property type="entry name" value="HYBRID SIGNAL TRANSDUCTION HISTIDINE KINASE J"/>
    <property type="match status" value="1"/>
</dbReference>
<feature type="domain" description="HPt" evidence="19">
    <location>
        <begin position="967"/>
        <end position="1061"/>
    </location>
</feature>
<dbReference type="Gene3D" id="3.40.50.2300">
    <property type="match status" value="1"/>
</dbReference>
<feature type="transmembrane region" description="Helical" evidence="15">
    <location>
        <begin position="49"/>
        <end position="67"/>
    </location>
</feature>
<dbReference type="RefSeq" id="WP_051602424.1">
    <property type="nucleotide sequence ID" value="NZ_AWFH01000001.1"/>
</dbReference>
<dbReference type="CDD" id="cd00130">
    <property type="entry name" value="PAS"/>
    <property type="match status" value="2"/>
</dbReference>
<dbReference type="InterPro" id="IPR005467">
    <property type="entry name" value="His_kinase_dom"/>
</dbReference>
<evidence type="ECO:0000256" key="5">
    <source>
        <dbReference type="ARBA" id="ARBA00022553"/>
    </source>
</evidence>
<evidence type="ECO:0000256" key="6">
    <source>
        <dbReference type="ARBA" id="ARBA00022692"/>
    </source>
</evidence>
<dbReference type="Gene3D" id="2.10.70.100">
    <property type="match status" value="1"/>
</dbReference>
<keyword evidence="7" id="KW-0547">Nucleotide-binding</keyword>
<feature type="transmembrane region" description="Helical" evidence="15">
    <location>
        <begin position="199"/>
        <end position="218"/>
    </location>
</feature>
<dbReference type="InterPro" id="IPR003661">
    <property type="entry name" value="HisK_dim/P_dom"/>
</dbReference>
<dbReference type="CDD" id="cd00088">
    <property type="entry name" value="HPT"/>
    <property type="match status" value="1"/>
</dbReference>
<evidence type="ECO:0000256" key="9">
    <source>
        <dbReference type="ARBA" id="ARBA00022989"/>
    </source>
</evidence>
<dbReference type="InterPro" id="IPR003594">
    <property type="entry name" value="HATPase_dom"/>
</dbReference>
<feature type="domain" description="Histidine kinase" evidence="16">
    <location>
        <begin position="599"/>
        <end position="812"/>
    </location>
</feature>
<dbReference type="GO" id="GO:0000155">
    <property type="term" value="F:phosphorelay sensor kinase activity"/>
    <property type="evidence" value="ECO:0007669"/>
    <property type="project" value="InterPro"/>
</dbReference>
<dbReference type="InterPro" id="IPR000700">
    <property type="entry name" value="PAS-assoc_C"/>
</dbReference>
<organism evidence="20 21">
    <name type="scientific">Hyphomonas atlantica</name>
    <dbReference type="NCBI Taxonomy" id="1280948"/>
    <lineage>
        <taxon>Bacteria</taxon>
        <taxon>Pseudomonadati</taxon>
        <taxon>Pseudomonadota</taxon>
        <taxon>Alphaproteobacteria</taxon>
        <taxon>Hyphomonadales</taxon>
        <taxon>Hyphomonadaceae</taxon>
        <taxon>Hyphomonas</taxon>
    </lineage>
</organism>
<sequence>MTEQPHSRNLVLKNVTGTGAIRSLTVRALAVSILAYVIAVAAIEFTRGAGQIATIWPINAILIALLLKSHRSNWLSLLVATGMGLFAANLTSGNDIPRSAILTLANLAEICCVLYVFERVPSVRFFSLPGISVLVAGSTIGCAISAGLAAIGLLVTGEAFVLREALNWFSADFLGILLFAPITWSLLERSSKYGTSAPDFQYVAKLGLLCATTFFVFAQSAYPFLFLVPPALVFLAFSRGVKAAAVGLLMITAIALPFTLAGSGPLALMTGDMIAQILALQLFLATNSVLGLAIGAAASDRRRLMRQIRKSRARLRDKSREQQEMLAKAHLAERMAGVGHWTLNPVTQEVAWSPEVYAIHGVTPEEFNPMYGDAILFYAKEDRDRIRDLVQHAITDAQGWEFEATLIRKSDGQKRRVRSIGEILTDREGNVERIFGVFKDITDEQRVIEALASSEANYRTIADNSTDIIVRFGLDGIITYASPSCEILGVTSETAIGLSTIDFTIPEDKDFASSVTRDLFENNSVDPSVLREFRVRDKDGNIIWLEGNPKIIRSSDGKPVEIISTFRDITDRKERETALAEARAEAEAAEKAKAEFLSNMSHEIRTPLNGILGFTQLLSQTDLNAEQKLFAQRALSAGGMLRDIVNDILDYSKIEAGRVVLEDRPVDVANTIQETIEIVLAGREGKTVPITTSAGTIALYTDEVRLKQILTNLLSNAAKFTESGSIHISAHVLEDALNLTVTDTGPGIPAEKLESVFEGFRQADNSITRVYGGTGLGLSISRSLARLMGGELTLDSTVGEGTSATLILPYRPASQDEVSGRATRASPGQTKQMRIMAVDDVRMNLELVKLGLKKFGHTVEVFQSAQEAIEDLRAGGNYDVILMDVQMPELDGMTATRMIRELDEPARNIPIIALTANVMPEQISNCLAAGMNAHVAKPIDITELNSRIAELCDATARASAPEPETDPIGALTDRYREYLSTVPDEVSKIFDIENSEDVLREIRQLAHSIAGSAGSFGFKEVSDAAFSLESVASKLAEDGKPTQELAAGLKSFLQATERAAS</sequence>
<keyword evidence="11 15" id="KW-0472">Membrane</keyword>
<reference evidence="20 21" key="1">
    <citation type="journal article" date="2014" name="Antonie Van Leeuwenhoek">
        <title>Hyphomonas beringensis sp. nov. and Hyphomonas chukchiensis sp. nov., isolated from surface seawater of the Bering Sea and Chukchi Sea.</title>
        <authorList>
            <person name="Li C."/>
            <person name="Lai Q."/>
            <person name="Li G."/>
            <person name="Dong C."/>
            <person name="Wang J."/>
            <person name="Liao Y."/>
            <person name="Shao Z."/>
        </authorList>
    </citation>
    <scope>NUCLEOTIDE SEQUENCE [LARGE SCALE GENOMIC DNA]</scope>
    <source>
        <strain evidence="20 21">22II1-22F38</strain>
    </source>
</reference>
<feature type="modified residue" description="4-aspartylphosphate" evidence="13">
    <location>
        <position position="884"/>
    </location>
</feature>
<dbReference type="InterPro" id="IPR036890">
    <property type="entry name" value="HATPase_C_sf"/>
</dbReference>
<dbReference type="SUPFAM" id="SSF55785">
    <property type="entry name" value="PYP-like sensor domain (PAS domain)"/>
    <property type="match status" value="2"/>
</dbReference>
<keyword evidence="21" id="KW-1185">Reference proteome</keyword>
<dbReference type="PANTHER" id="PTHR45339">
    <property type="entry name" value="HYBRID SIGNAL TRANSDUCTION HISTIDINE KINASE J"/>
    <property type="match status" value="1"/>
</dbReference>
<dbReference type="Gene3D" id="1.20.120.160">
    <property type="entry name" value="HPT domain"/>
    <property type="match status" value="1"/>
</dbReference>
<evidence type="ECO:0000259" key="16">
    <source>
        <dbReference type="PROSITE" id="PS50109"/>
    </source>
</evidence>
<dbReference type="SUPFAM" id="SSF52172">
    <property type="entry name" value="CheY-like"/>
    <property type="match status" value="1"/>
</dbReference>
<dbReference type="PROSITE" id="PS50113">
    <property type="entry name" value="PAC"/>
    <property type="match status" value="2"/>
</dbReference>
<evidence type="ECO:0000256" key="12">
    <source>
        <dbReference type="PROSITE-ProRule" id="PRU00110"/>
    </source>
</evidence>
<dbReference type="PRINTS" id="PR00344">
    <property type="entry name" value="BCTRLSENSOR"/>
</dbReference>
<evidence type="ECO:0000256" key="13">
    <source>
        <dbReference type="PROSITE-ProRule" id="PRU00169"/>
    </source>
</evidence>
<dbReference type="AlphaFoldDB" id="A0A059ECH5"/>
<keyword evidence="4" id="KW-1003">Cell membrane</keyword>
<evidence type="ECO:0000256" key="8">
    <source>
        <dbReference type="ARBA" id="ARBA00022840"/>
    </source>
</evidence>
<dbReference type="InterPro" id="IPR007895">
    <property type="entry name" value="MASE1"/>
</dbReference>
<proteinExistence type="predicted"/>
<evidence type="ECO:0000256" key="3">
    <source>
        <dbReference type="ARBA" id="ARBA00012438"/>
    </source>
</evidence>
<dbReference type="Pfam" id="PF00072">
    <property type="entry name" value="Response_reg"/>
    <property type="match status" value="1"/>
</dbReference>
<dbReference type="Gene3D" id="3.30.565.10">
    <property type="entry name" value="Histidine kinase-like ATPase, C-terminal domain"/>
    <property type="match status" value="1"/>
</dbReference>
<feature type="transmembrane region" description="Helical" evidence="15">
    <location>
        <begin position="248"/>
        <end position="268"/>
    </location>
</feature>
<evidence type="ECO:0000256" key="15">
    <source>
        <dbReference type="SAM" id="Phobius"/>
    </source>
</evidence>
<keyword evidence="6 15" id="KW-0812">Transmembrane</keyword>
<dbReference type="SMART" id="SM00388">
    <property type="entry name" value="HisKA"/>
    <property type="match status" value="1"/>
</dbReference>
<feature type="modified residue" description="Phosphohistidine" evidence="12">
    <location>
        <position position="1007"/>
    </location>
</feature>
<dbReference type="InterPro" id="IPR036641">
    <property type="entry name" value="HPT_dom_sf"/>
</dbReference>
<dbReference type="Pfam" id="PF05231">
    <property type="entry name" value="MASE1"/>
    <property type="match status" value="1"/>
</dbReference>
<evidence type="ECO:0000256" key="10">
    <source>
        <dbReference type="ARBA" id="ARBA00023012"/>
    </source>
</evidence>
<feature type="transmembrane region" description="Helical" evidence="15">
    <location>
        <begin position="99"/>
        <end position="117"/>
    </location>
</feature>
<keyword evidence="5 13" id="KW-0597">Phosphoprotein</keyword>
<feature type="domain" description="PAC" evidence="18">
    <location>
        <begin position="400"/>
        <end position="453"/>
    </location>
</feature>
<dbReference type="PROSITE" id="PS50110">
    <property type="entry name" value="RESPONSE_REGULATORY"/>
    <property type="match status" value="1"/>
</dbReference>
<name>A0A059ECH5_9PROT</name>
<dbReference type="EMBL" id="AWFH01000001">
    <property type="protein sequence ID" value="KCZ65348.1"/>
    <property type="molecule type" value="Genomic_DNA"/>
</dbReference>
<evidence type="ECO:0000256" key="2">
    <source>
        <dbReference type="ARBA" id="ARBA00004651"/>
    </source>
</evidence>
<dbReference type="CDD" id="cd00082">
    <property type="entry name" value="HisKA"/>
    <property type="match status" value="1"/>
</dbReference>
<dbReference type="SMART" id="SM00387">
    <property type="entry name" value="HATPase_c"/>
    <property type="match status" value="1"/>
</dbReference>
<evidence type="ECO:0000256" key="4">
    <source>
        <dbReference type="ARBA" id="ARBA00022475"/>
    </source>
</evidence>
<dbReference type="NCBIfam" id="TIGR00229">
    <property type="entry name" value="sensory_box"/>
    <property type="match status" value="2"/>
</dbReference>
<dbReference type="FunFam" id="3.30.565.10:FF:000010">
    <property type="entry name" value="Sensor histidine kinase RcsC"/>
    <property type="match status" value="1"/>
</dbReference>
<dbReference type="PROSITE" id="PS50109">
    <property type="entry name" value="HIS_KIN"/>
    <property type="match status" value="1"/>
</dbReference>
<dbReference type="InterPro" id="IPR004358">
    <property type="entry name" value="Sig_transdc_His_kin-like_C"/>
</dbReference>
<dbReference type="SMART" id="SM00091">
    <property type="entry name" value="PAS"/>
    <property type="match status" value="2"/>
</dbReference>
<feature type="transmembrane region" description="Helical" evidence="15">
    <location>
        <begin position="274"/>
        <end position="299"/>
    </location>
</feature>